<dbReference type="FunFam" id="3.30.1520.10:FF:000028">
    <property type="entry name" value="sorting nexin 1 isoform X2"/>
    <property type="match status" value="1"/>
</dbReference>
<comment type="caution">
    <text evidence="3">The sequence shown here is derived from an EMBL/GenBank/DDBJ whole genome shotgun (WGS) entry which is preliminary data.</text>
</comment>
<dbReference type="PANTHER" id="PTHR10555">
    <property type="entry name" value="SORTING NEXIN"/>
    <property type="match status" value="1"/>
</dbReference>
<dbReference type="GO" id="GO:0016020">
    <property type="term" value="C:membrane"/>
    <property type="evidence" value="ECO:0007669"/>
    <property type="project" value="UniProtKB-ARBA"/>
</dbReference>
<protein>
    <submittedName>
        <fullName evidence="3">Sorting nexin 1</fullName>
    </submittedName>
</protein>
<gene>
    <name evidence="3" type="ORF">Acr_20g0010330</name>
</gene>
<dbReference type="Pfam" id="PF00787">
    <property type="entry name" value="PX"/>
    <property type="match status" value="1"/>
</dbReference>
<keyword evidence="4" id="KW-1185">Reference proteome</keyword>
<proteinExistence type="predicted"/>
<dbReference type="SMART" id="SM00312">
    <property type="entry name" value="PX"/>
    <property type="match status" value="1"/>
</dbReference>
<feature type="domain" description="PX" evidence="2">
    <location>
        <begin position="22"/>
        <end position="141"/>
    </location>
</feature>
<dbReference type="InterPro" id="IPR001683">
    <property type="entry name" value="PX_dom"/>
</dbReference>
<dbReference type="AlphaFoldDB" id="A0A7J0GEN6"/>
<reference evidence="3 4" key="1">
    <citation type="submission" date="2019-07" db="EMBL/GenBank/DDBJ databases">
        <title>De Novo Assembly of kiwifruit Actinidia rufa.</title>
        <authorList>
            <person name="Sugita-Konishi S."/>
            <person name="Sato K."/>
            <person name="Mori E."/>
            <person name="Abe Y."/>
            <person name="Kisaki G."/>
            <person name="Hamano K."/>
            <person name="Suezawa K."/>
            <person name="Otani M."/>
            <person name="Fukuda T."/>
            <person name="Manabe T."/>
            <person name="Gomi K."/>
            <person name="Tabuchi M."/>
            <person name="Akimitsu K."/>
            <person name="Kataoka I."/>
        </authorList>
    </citation>
    <scope>NUCLEOTIDE SEQUENCE [LARGE SCALE GENOMIC DNA]</scope>
    <source>
        <strain evidence="4">cv. Fuchu</strain>
    </source>
</reference>
<name>A0A7J0GEN6_9ERIC</name>
<dbReference type="PROSITE" id="PS50195">
    <property type="entry name" value="PX"/>
    <property type="match status" value="1"/>
</dbReference>
<dbReference type="OrthoDB" id="5227681at2759"/>
<feature type="region of interest" description="Disordered" evidence="1">
    <location>
        <begin position="1"/>
        <end position="22"/>
    </location>
</feature>
<evidence type="ECO:0000313" key="3">
    <source>
        <dbReference type="EMBL" id="GFZ09225.1"/>
    </source>
</evidence>
<dbReference type="PANTHER" id="PTHR10555:SF170">
    <property type="entry name" value="FI18122P1"/>
    <property type="match status" value="1"/>
</dbReference>
<evidence type="ECO:0000259" key="2">
    <source>
        <dbReference type="PROSITE" id="PS50195"/>
    </source>
</evidence>
<accession>A0A7J0GEN6</accession>
<organism evidence="3 4">
    <name type="scientific">Actinidia rufa</name>
    <dbReference type="NCBI Taxonomy" id="165716"/>
    <lineage>
        <taxon>Eukaryota</taxon>
        <taxon>Viridiplantae</taxon>
        <taxon>Streptophyta</taxon>
        <taxon>Embryophyta</taxon>
        <taxon>Tracheophyta</taxon>
        <taxon>Spermatophyta</taxon>
        <taxon>Magnoliopsida</taxon>
        <taxon>eudicotyledons</taxon>
        <taxon>Gunneridae</taxon>
        <taxon>Pentapetalae</taxon>
        <taxon>asterids</taxon>
        <taxon>Ericales</taxon>
        <taxon>Actinidiaceae</taxon>
        <taxon>Actinidia</taxon>
    </lineage>
</organism>
<dbReference type="CDD" id="cd06859">
    <property type="entry name" value="PX_SNX1_2_like"/>
    <property type="match status" value="1"/>
</dbReference>
<dbReference type="InterPro" id="IPR036871">
    <property type="entry name" value="PX_dom_sf"/>
</dbReference>
<dbReference type="Gene3D" id="3.30.1520.10">
    <property type="entry name" value="Phox-like domain"/>
    <property type="match status" value="1"/>
</dbReference>
<dbReference type="EMBL" id="BJWL01000020">
    <property type="protein sequence ID" value="GFZ09225.1"/>
    <property type="molecule type" value="Genomic_DNA"/>
</dbReference>
<dbReference type="GO" id="GO:0035091">
    <property type="term" value="F:phosphatidylinositol binding"/>
    <property type="evidence" value="ECO:0007669"/>
    <property type="project" value="InterPro"/>
</dbReference>
<dbReference type="Proteomes" id="UP000585474">
    <property type="component" value="Unassembled WGS sequence"/>
</dbReference>
<evidence type="ECO:0000256" key="1">
    <source>
        <dbReference type="SAM" id="MobiDB-lite"/>
    </source>
</evidence>
<evidence type="ECO:0000313" key="4">
    <source>
        <dbReference type="Proteomes" id="UP000585474"/>
    </source>
</evidence>
<sequence>MITQQRSLSGSSQSPRSPSLQPFLSVSVTDPAKMGNGVQAYISYKVITKTNLPEYQGSEKIVIRRYTDFIWLRDRLFEKYKGIFIPPLPEKSTVEKYRFSAEFIEMRRQALDIFVNRIASHHELQQSEDLRTFLQADEQTMERARLQETGIFKKKPTDLMQIFKGWYRTMSVFGSVSTEIRRKGPSSLLHSDSSVVVRPSKNMELNRAQLLVHDDATLNKFRTDHGIPEDVQIEHSGTNKNANLAEGNGDRIPVRIWLIHQVGLRFPISPIAEGVDTLMRQLELPFSASDLLHVYTVVHPKREPGTPFLKGNHYLHFRNPRHPQTRLVTNNPDKSLFLNEFAWVFGKWEFRPRDDGLFLFPMHNGHLPDNKFNEFFKNRSEECKAYIRAVNNKKASRKAGAPQRTDFSSEDFSVELEENTLLVRDPGWDEVTTLSSSNYTLFGSLDNDEEGEEEVPLLDKCKGMQLAVTLSKDVADLMEEGLKEIWDLLRASRELLPS</sequence>
<dbReference type="SUPFAM" id="SSF64268">
    <property type="entry name" value="PX domain"/>
    <property type="match status" value="1"/>
</dbReference>
<dbReference type="GO" id="GO:0005768">
    <property type="term" value="C:endosome"/>
    <property type="evidence" value="ECO:0007669"/>
    <property type="project" value="UniProtKB-ARBA"/>
</dbReference>